<reference evidence="1" key="1">
    <citation type="journal article" date="2023" name="Plant J.">
        <title>The genome of the king protea, Protea cynaroides.</title>
        <authorList>
            <person name="Chang J."/>
            <person name="Duong T.A."/>
            <person name="Schoeman C."/>
            <person name="Ma X."/>
            <person name="Roodt D."/>
            <person name="Barker N."/>
            <person name="Li Z."/>
            <person name="Van de Peer Y."/>
            <person name="Mizrachi E."/>
        </authorList>
    </citation>
    <scope>NUCLEOTIDE SEQUENCE</scope>
    <source>
        <tissue evidence="1">Young leaves</tissue>
    </source>
</reference>
<evidence type="ECO:0000313" key="2">
    <source>
        <dbReference type="Proteomes" id="UP001141806"/>
    </source>
</evidence>
<comment type="caution">
    <text evidence="1">The sequence shown here is derived from an EMBL/GenBank/DDBJ whole genome shotgun (WGS) entry which is preliminary data.</text>
</comment>
<keyword evidence="2" id="KW-1185">Reference proteome</keyword>
<dbReference type="Proteomes" id="UP001141806">
    <property type="component" value="Unassembled WGS sequence"/>
</dbReference>
<dbReference type="AlphaFoldDB" id="A0A9Q0R271"/>
<sequence>MFLAIMNTNCMADHCRYNGRCPGPISEDRSQLSLLRWCSWWGPRCDPCHPPTDVEYPWESGKSGVEMGREVQQGSVGSVRPGRERIPSSVAEAWSLMPMIFSADGLSTVGSLDLLLSTSRNGSMASDGSDQIEMIRQSETDACNAWIALAMVSVDSNQVSSHVNGAAGMKLISHSQIPSTLVAPMRFSDTEGLFL</sequence>
<gene>
    <name evidence="1" type="ORF">NE237_031475</name>
</gene>
<protein>
    <submittedName>
        <fullName evidence="1">Uncharacterized protein</fullName>
    </submittedName>
</protein>
<organism evidence="1 2">
    <name type="scientific">Protea cynaroides</name>
    <dbReference type="NCBI Taxonomy" id="273540"/>
    <lineage>
        <taxon>Eukaryota</taxon>
        <taxon>Viridiplantae</taxon>
        <taxon>Streptophyta</taxon>
        <taxon>Embryophyta</taxon>
        <taxon>Tracheophyta</taxon>
        <taxon>Spermatophyta</taxon>
        <taxon>Magnoliopsida</taxon>
        <taxon>Proteales</taxon>
        <taxon>Proteaceae</taxon>
        <taxon>Protea</taxon>
    </lineage>
</organism>
<dbReference type="EMBL" id="JAMYWD010000001">
    <property type="protein sequence ID" value="KAJ4980638.1"/>
    <property type="molecule type" value="Genomic_DNA"/>
</dbReference>
<name>A0A9Q0R271_9MAGN</name>
<evidence type="ECO:0000313" key="1">
    <source>
        <dbReference type="EMBL" id="KAJ4980638.1"/>
    </source>
</evidence>
<proteinExistence type="predicted"/>
<accession>A0A9Q0R271</accession>